<evidence type="ECO:0000256" key="5">
    <source>
        <dbReference type="PROSITE-ProRule" id="PRU00335"/>
    </source>
</evidence>
<organism evidence="8 9">
    <name type="scientific">Herbidospora solisilvae</name>
    <dbReference type="NCBI Taxonomy" id="2696284"/>
    <lineage>
        <taxon>Bacteria</taxon>
        <taxon>Bacillati</taxon>
        <taxon>Actinomycetota</taxon>
        <taxon>Actinomycetes</taxon>
        <taxon>Streptosporangiales</taxon>
        <taxon>Streptosporangiaceae</taxon>
        <taxon>Herbidospora</taxon>
    </lineage>
</organism>
<evidence type="ECO:0000259" key="7">
    <source>
        <dbReference type="PROSITE" id="PS50977"/>
    </source>
</evidence>
<dbReference type="PRINTS" id="PR00400">
    <property type="entry name" value="TETREPRESSOR"/>
</dbReference>
<accession>A0A7C9NN15</accession>
<dbReference type="InterPro" id="IPR004111">
    <property type="entry name" value="Repressor_TetR_C"/>
</dbReference>
<dbReference type="Proteomes" id="UP000479526">
    <property type="component" value="Unassembled WGS sequence"/>
</dbReference>
<dbReference type="GO" id="GO:0046677">
    <property type="term" value="P:response to antibiotic"/>
    <property type="evidence" value="ECO:0007669"/>
    <property type="project" value="InterPro"/>
</dbReference>
<dbReference type="Pfam" id="PF00440">
    <property type="entry name" value="TetR_N"/>
    <property type="match status" value="1"/>
</dbReference>
<dbReference type="PANTHER" id="PTHR30055:SF151">
    <property type="entry name" value="TRANSCRIPTIONAL REGULATORY PROTEIN"/>
    <property type="match status" value="1"/>
</dbReference>
<keyword evidence="4" id="KW-0804">Transcription</keyword>
<dbReference type="PROSITE" id="PS50977">
    <property type="entry name" value="HTH_TETR_2"/>
    <property type="match status" value="1"/>
</dbReference>
<dbReference type="SUPFAM" id="SSF48498">
    <property type="entry name" value="Tetracyclin repressor-like, C-terminal domain"/>
    <property type="match status" value="1"/>
</dbReference>
<comment type="caution">
    <text evidence="8">The sequence shown here is derived from an EMBL/GenBank/DDBJ whole genome shotgun (WGS) entry which is preliminary data.</text>
</comment>
<feature type="DNA-binding region" description="H-T-H motif" evidence="5">
    <location>
        <begin position="49"/>
        <end position="68"/>
    </location>
</feature>
<keyword evidence="9" id="KW-1185">Reference proteome</keyword>
<reference evidence="8 9" key="1">
    <citation type="submission" date="2020-01" db="EMBL/GenBank/DDBJ databases">
        <title>Herbidospora sp. NEAU-GS84 nov., a novel actinomycete isolated from soil.</title>
        <authorList>
            <person name="Han L."/>
        </authorList>
    </citation>
    <scope>NUCLEOTIDE SEQUENCE [LARGE SCALE GENOMIC DNA]</scope>
    <source>
        <strain evidence="8 9">NEAU-GS84</strain>
    </source>
</reference>
<dbReference type="InterPro" id="IPR001647">
    <property type="entry name" value="HTH_TetR"/>
</dbReference>
<dbReference type="EMBL" id="WXEW01000016">
    <property type="protein sequence ID" value="NAS27378.1"/>
    <property type="molecule type" value="Genomic_DNA"/>
</dbReference>
<dbReference type="InterPro" id="IPR050109">
    <property type="entry name" value="HTH-type_TetR-like_transc_reg"/>
</dbReference>
<evidence type="ECO:0000256" key="2">
    <source>
        <dbReference type="ARBA" id="ARBA00023015"/>
    </source>
</evidence>
<protein>
    <submittedName>
        <fullName evidence="8">TetR family transcriptional regulator</fullName>
    </submittedName>
</protein>
<evidence type="ECO:0000256" key="4">
    <source>
        <dbReference type="ARBA" id="ARBA00023163"/>
    </source>
</evidence>
<dbReference type="AlphaFoldDB" id="A0A7C9NN15"/>
<dbReference type="Pfam" id="PF02909">
    <property type="entry name" value="TetR_C_1"/>
    <property type="match status" value="1"/>
</dbReference>
<feature type="region of interest" description="Disordered" evidence="6">
    <location>
        <begin position="1"/>
        <end position="25"/>
    </location>
</feature>
<gene>
    <name evidence="8" type="ORF">GT755_37630</name>
</gene>
<evidence type="ECO:0000313" key="8">
    <source>
        <dbReference type="EMBL" id="NAS27378.1"/>
    </source>
</evidence>
<dbReference type="SUPFAM" id="SSF46689">
    <property type="entry name" value="Homeodomain-like"/>
    <property type="match status" value="1"/>
</dbReference>
<dbReference type="InterPro" id="IPR009057">
    <property type="entry name" value="Homeodomain-like_sf"/>
</dbReference>
<dbReference type="GO" id="GO:0045892">
    <property type="term" value="P:negative regulation of DNA-templated transcription"/>
    <property type="evidence" value="ECO:0007669"/>
    <property type="project" value="InterPro"/>
</dbReference>
<name>A0A7C9NN15_9ACTN</name>
<keyword evidence="1" id="KW-0678">Repressor</keyword>
<evidence type="ECO:0000256" key="3">
    <source>
        <dbReference type="ARBA" id="ARBA00023125"/>
    </source>
</evidence>
<dbReference type="InterPro" id="IPR036271">
    <property type="entry name" value="Tet_transcr_reg_TetR-rel_C_sf"/>
</dbReference>
<dbReference type="PANTHER" id="PTHR30055">
    <property type="entry name" value="HTH-TYPE TRANSCRIPTIONAL REGULATOR RUTR"/>
    <property type="match status" value="1"/>
</dbReference>
<dbReference type="Gene3D" id="1.10.357.10">
    <property type="entry name" value="Tetracycline Repressor, domain 2"/>
    <property type="match status" value="1"/>
</dbReference>
<evidence type="ECO:0000256" key="1">
    <source>
        <dbReference type="ARBA" id="ARBA00022491"/>
    </source>
</evidence>
<dbReference type="GO" id="GO:0003700">
    <property type="term" value="F:DNA-binding transcription factor activity"/>
    <property type="evidence" value="ECO:0007669"/>
    <property type="project" value="TreeGrafter"/>
</dbReference>
<dbReference type="PRINTS" id="PR00455">
    <property type="entry name" value="HTHTETR"/>
</dbReference>
<evidence type="ECO:0000313" key="9">
    <source>
        <dbReference type="Proteomes" id="UP000479526"/>
    </source>
</evidence>
<proteinExistence type="predicted"/>
<feature type="domain" description="HTH tetR-type" evidence="7">
    <location>
        <begin position="26"/>
        <end position="86"/>
    </location>
</feature>
<sequence>MNPATSGPSDSPARGAQAVPRRGRPPADVNHIVAVALRLVDEVGAEAFSLRMLATALGSGTATLYRHFAGKDELMVQVVDRVLGEVEITGLEDAPGWQEALTAMATALYETLRRHPQVLPLLIAQVPVGPNALVHRERVLSLLLARGLPVGLAARAFTAVGHYAVGFAVQQLGPTSPGPEDGRHLLEFYRRLDPAMYPATLQAAEALTTIPLDAEFQFGLDLVIGGLERLLPGR</sequence>
<dbReference type="GO" id="GO:0000976">
    <property type="term" value="F:transcription cis-regulatory region binding"/>
    <property type="evidence" value="ECO:0007669"/>
    <property type="project" value="TreeGrafter"/>
</dbReference>
<dbReference type="InterPro" id="IPR003012">
    <property type="entry name" value="Tet_transcr_reg_TetR"/>
</dbReference>
<keyword evidence="3 5" id="KW-0238">DNA-binding</keyword>
<keyword evidence="2" id="KW-0805">Transcription regulation</keyword>
<evidence type="ECO:0000256" key="6">
    <source>
        <dbReference type="SAM" id="MobiDB-lite"/>
    </source>
</evidence>